<comment type="similarity">
    <text evidence="6">Belongs to the UPF0758 family.</text>
</comment>
<keyword evidence="1" id="KW-0645">Protease</keyword>
<dbReference type="RefSeq" id="WP_232019613.1">
    <property type="nucleotide sequence ID" value="NZ_AP018005.1"/>
</dbReference>
<proteinExistence type="inferred from homology"/>
<reference evidence="8 9" key="1">
    <citation type="submission" date="2017-03" db="EMBL/GenBank/DDBJ databases">
        <title>The genome sequence of Candidatus Rickettsiella viridis.</title>
        <authorList>
            <person name="Nikoh N."/>
            <person name="Tsuchida T."/>
            <person name="Yamaguchi K."/>
            <person name="Maeda T."/>
            <person name="Shigenobu S."/>
            <person name="Fukatsu T."/>
        </authorList>
    </citation>
    <scope>NUCLEOTIDE SEQUENCE [LARGE SCALE GENOMIC DNA]</scope>
    <source>
        <strain evidence="8 9">Ap-RA04</strain>
    </source>
</reference>
<keyword evidence="2" id="KW-0479">Metal-binding</keyword>
<feature type="domain" description="MPN" evidence="7">
    <location>
        <begin position="99"/>
        <end position="221"/>
    </location>
</feature>
<dbReference type="PANTHER" id="PTHR30471">
    <property type="entry name" value="DNA REPAIR PROTEIN RADC"/>
    <property type="match status" value="1"/>
</dbReference>
<dbReference type="PROSITE" id="PS50249">
    <property type="entry name" value="MPN"/>
    <property type="match status" value="1"/>
</dbReference>
<evidence type="ECO:0000256" key="5">
    <source>
        <dbReference type="ARBA" id="ARBA00023049"/>
    </source>
</evidence>
<evidence type="ECO:0000313" key="9">
    <source>
        <dbReference type="Proteomes" id="UP000282483"/>
    </source>
</evidence>
<dbReference type="InterPro" id="IPR025657">
    <property type="entry name" value="RadC_JAB"/>
</dbReference>
<dbReference type="InterPro" id="IPR001405">
    <property type="entry name" value="UPF0758"/>
</dbReference>
<evidence type="ECO:0000313" key="8">
    <source>
        <dbReference type="EMBL" id="BBB15305.1"/>
    </source>
</evidence>
<accession>A0A2Z5UW59</accession>
<evidence type="ECO:0000256" key="1">
    <source>
        <dbReference type="ARBA" id="ARBA00022670"/>
    </source>
</evidence>
<organism evidence="8 9">
    <name type="scientific">Candidatus Rickettsiella viridis</name>
    <dbReference type="NCBI Taxonomy" id="676208"/>
    <lineage>
        <taxon>Bacteria</taxon>
        <taxon>Pseudomonadati</taxon>
        <taxon>Pseudomonadota</taxon>
        <taxon>Gammaproteobacteria</taxon>
        <taxon>Legionellales</taxon>
        <taxon>Coxiellaceae</taxon>
        <taxon>Rickettsiella</taxon>
    </lineage>
</organism>
<name>A0A2Z5UW59_9COXI</name>
<dbReference type="GO" id="GO:0046872">
    <property type="term" value="F:metal ion binding"/>
    <property type="evidence" value="ECO:0007669"/>
    <property type="project" value="UniProtKB-KW"/>
</dbReference>
<dbReference type="NCBIfam" id="NF000642">
    <property type="entry name" value="PRK00024.1"/>
    <property type="match status" value="1"/>
</dbReference>
<dbReference type="Gene3D" id="3.40.140.10">
    <property type="entry name" value="Cytidine Deaminase, domain 2"/>
    <property type="match status" value="1"/>
</dbReference>
<evidence type="ECO:0000256" key="2">
    <source>
        <dbReference type="ARBA" id="ARBA00022723"/>
    </source>
</evidence>
<dbReference type="SUPFAM" id="SSF47781">
    <property type="entry name" value="RuvA domain 2-like"/>
    <property type="match status" value="1"/>
</dbReference>
<dbReference type="InterPro" id="IPR020891">
    <property type="entry name" value="UPF0758_CS"/>
</dbReference>
<dbReference type="InterPro" id="IPR037518">
    <property type="entry name" value="MPN"/>
</dbReference>
<evidence type="ECO:0000256" key="6">
    <source>
        <dbReference type="RuleBase" id="RU003797"/>
    </source>
</evidence>
<dbReference type="SUPFAM" id="SSF102712">
    <property type="entry name" value="JAB1/MPN domain"/>
    <property type="match status" value="1"/>
</dbReference>
<evidence type="ECO:0000259" key="7">
    <source>
        <dbReference type="PROSITE" id="PS50249"/>
    </source>
</evidence>
<evidence type="ECO:0000256" key="4">
    <source>
        <dbReference type="ARBA" id="ARBA00022833"/>
    </source>
</evidence>
<dbReference type="CDD" id="cd08071">
    <property type="entry name" value="MPN_DUF2466"/>
    <property type="match status" value="1"/>
</dbReference>
<keyword evidence="4" id="KW-0862">Zinc</keyword>
<dbReference type="PROSITE" id="PS01302">
    <property type="entry name" value="UPF0758"/>
    <property type="match status" value="1"/>
</dbReference>
<dbReference type="InterPro" id="IPR046778">
    <property type="entry name" value="UPF0758_N"/>
</dbReference>
<dbReference type="InterPro" id="IPR010994">
    <property type="entry name" value="RuvA_2-like"/>
</dbReference>
<dbReference type="NCBIfam" id="TIGR00608">
    <property type="entry name" value="radc"/>
    <property type="match status" value="1"/>
</dbReference>
<dbReference type="EMBL" id="AP018005">
    <property type="protein sequence ID" value="BBB15305.1"/>
    <property type="molecule type" value="Genomic_DNA"/>
</dbReference>
<evidence type="ECO:0000256" key="3">
    <source>
        <dbReference type="ARBA" id="ARBA00022801"/>
    </source>
</evidence>
<keyword evidence="5" id="KW-0482">Metalloprotease</keyword>
<dbReference type="Pfam" id="PF20582">
    <property type="entry name" value="UPF0758_N"/>
    <property type="match status" value="1"/>
</dbReference>
<gene>
    <name evidence="8" type="primary">radC</name>
    <name evidence="8" type="ORF">RVIR1_08160</name>
</gene>
<dbReference type="PANTHER" id="PTHR30471:SF3">
    <property type="entry name" value="UPF0758 PROTEIN YEES-RELATED"/>
    <property type="match status" value="1"/>
</dbReference>
<dbReference type="GO" id="GO:0008237">
    <property type="term" value="F:metallopeptidase activity"/>
    <property type="evidence" value="ECO:0007669"/>
    <property type="project" value="UniProtKB-KW"/>
</dbReference>
<dbReference type="Proteomes" id="UP000282483">
    <property type="component" value="Chromosome"/>
</dbReference>
<dbReference type="GO" id="GO:0006508">
    <property type="term" value="P:proteolysis"/>
    <property type="evidence" value="ECO:0007669"/>
    <property type="project" value="UniProtKB-KW"/>
</dbReference>
<dbReference type="AlphaFoldDB" id="A0A2Z5UW59"/>
<keyword evidence="3" id="KW-0378">Hydrolase</keyword>
<keyword evidence="9" id="KW-1185">Reference proteome</keyword>
<dbReference type="KEGG" id="rvi:RVIR1_08160"/>
<sequence length="221" mass="24753">MDWPQTERPREKLLAQGAAALSDAELLAVLLRTGARGKTALDISRDLISRFGTLRQVIAASLDEFSTTLGLGFAKYVQIQAAKELATRCLRENIERTDAMNNPQDVQRYLSSKLRSYPYEVFSCLFLDNRHRFITFKELFHGSINEAAVYPRELVRQVYQTNAAAVILAHNHPSGIAEPSEADKRITQEIKSILSAIDVRLLDHIIIGEGQITSFARLGLL</sequence>
<protein>
    <submittedName>
        <fullName evidence="8">UPF0758 protein Noc_0236</fullName>
    </submittedName>
</protein>
<dbReference type="Pfam" id="PF04002">
    <property type="entry name" value="RadC"/>
    <property type="match status" value="1"/>
</dbReference>